<proteinExistence type="predicted"/>
<feature type="domain" description="HTH luxR-type" evidence="4">
    <location>
        <begin position="814"/>
        <end position="879"/>
    </location>
</feature>
<evidence type="ECO:0000256" key="3">
    <source>
        <dbReference type="ARBA" id="ARBA00023163"/>
    </source>
</evidence>
<reference evidence="5 6" key="1">
    <citation type="submission" date="2023-07" db="EMBL/GenBank/DDBJ databases">
        <title>Sorghum-associated microbial communities from plants grown in Nebraska, USA.</title>
        <authorList>
            <person name="Schachtman D."/>
        </authorList>
    </citation>
    <scope>NUCLEOTIDE SEQUENCE [LARGE SCALE GENOMIC DNA]</scope>
    <source>
        <strain evidence="5 6">BE187</strain>
    </source>
</reference>
<evidence type="ECO:0000259" key="4">
    <source>
        <dbReference type="PROSITE" id="PS50043"/>
    </source>
</evidence>
<dbReference type="EMBL" id="JAVDVW010000001">
    <property type="protein sequence ID" value="MDR7099364.1"/>
    <property type="molecule type" value="Genomic_DNA"/>
</dbReference>
<accession>A0ABU1VPH9</accession>
<evidence type="ECO:0000313" key="5">
    <source>
        <dbReference type="EMBL" id="MDR7099364.1"/>
    </source>
</evidence>
<dbReference type="RefSeq" id="WP_310053567.1">
    <property type="nucleotide sequence ID" value="NZ_JAVDVW010000001.1"/>
</dbReference>
<keyword evidence="3" id="KW-0804">Transcription</keyword>
<dbReference type="Gene3D" id="1.10.10.10">
    <property type="entry name" value="Winged helix-like DNA-binding domain superfamily/Winged helix DNA-binding domain"/>
    <property type="match status" value="1"/>
</dbReference>
<keyword evidence="1" id="KW-0805">Transcription regulation</keyword>
<dbReference type="InterPro" id="IPR000792">
    <property type="entry name" value="Tscrpt_reg_LuxR_C"/>
</dbReference>
<dbReference type="InterPro" id="IPR011990">
    <property type="entry name" value="TPR-like_helical_dom_sf"/>
</dbReference>
<keyword evidence="2" id="KW-0238">DNA-binding</keyword>
<evidence type="ECO:0000313" key="6">
    <source>
        <dbReference type="Proteomes" id="UP001267878"/>
    </source>
</evidence>
<evidence type="ECO:0000256" key="1">
    <source>
        <dbReference type="ARBA" id="ARBA00023015"/>
    </source>
</evidence>
<dbReference type="SMART" id="SM00421">
    <property type="entry name" value="HTH_LUXR"/>
    <property type="match status" value="1"/>
</dbReference>
<dbReference type="InterPro" id="IPR016032">
    <property type="entry name" value="Sig_transdc_resp-reg_C-effctor"/>
</dbReference>
<dbReference type="Gene3D" id="3.40.50.300">
    <property type="entry name" value="P-loop containing nucleotide triphosphate hydrolases"/>
    <property type="match status" value="1"/>
</dbReference>
<gene>
    <name evidence="5" type="ORF">J2X04_001711</name>
</gene>
<dbReference type="PROSITE" id="PS00622">
    <property type="entry name" value="HTH_LUXR_1"/>
    <property type="match status" value="1"/>
</dbReference>
<dbReference type="InterPro" id="IPR041617">
    <property type="entry name" value="TPR_MalT"/>
</dbReference>
<dbReference type="Gene3D" id="1.25.40.10">
    <property type="entry name" value="Tetratricopeptide repeat domain"/>
    <property type="match status" value="1"/>
</dbReference>
<sequence>MTESEFTLKAMPPRLPREALERRHLQRAWDQVHDRAAIVIVAPAGFGKTTVLLQWRRRWMENGALVAWLDADNQDEPERFTMALLYSLRTASGRPVDPAAQCTVVPGVEALTGLLSDVAMRGTQTVLMIDDGERLPEASVRTVLQYLLMNAPANLHVVIGTRVQLPLQVAELAAKGQYAALGAEDLRLRLEESMEVLERRFGARLGADDRARLHEATEGWPIGLQLAIAAIEPEPDLPAAVRDLSARHGRTQEYFVETLLSRMPSGMAQFLERVAILDPLSVALCEAVTQDPQAGAHLEWLARETPMVMVGEQHDYVRLHPMARDFLLGRFEQLPREERDALHARAARWFAAAERYHEAANHALAAGHMADAEAWAAKSLWALSTRGQLAEAREWLERLPPELFAGDPNLRLVAASIMAFSDRNAESQRFACTVLDDATTGTLTSVKALRIAAGSAAYADQLDKIPPLLPRWPPREATNSPLYTVTSLNARALLALHSGETMQARECIAEAIGHGDTGSLRLAAAIGRMLLGLSHLWDGDAYQAEAVLRPALSRAEREEGRRSLCASLLAAVLAEALVQSDQNEAAQALLANRIDVLERNGFPDTLLCAYRSLARIALSQGDERRALGVLDDLCALAERSHLPRLRVHALAEQVRIHALRGHIETIASLVDALVAMEPIFLEPPLRWFQPQYRLVVAIATAHAAIVRYDSDAAGTQLALADELARQQHRGHDMQTTKMLRAVVAHQRDADDALPLMAEALSLAQLSGNTRLLANAPATAADMVDELRASGSRAVLRLVTNSAPKTPPTRAQRQAPVRNALLTSKEWEILQLLQNGMSNKQIARTLDVGGETVKWHLKNLFLKLSASTRKHAVDRARLLGIV</sequence>
<protein>
    <submittedName>
        <fullName evidence="5">LuxR family maltose regulon positive regulatory protein</fullName>
    </submittedName>
</protein>
<dbReference type="PRINTS" id="PR00038">
    <property type="entry name" value="HTHLUXR"/>
</dbReference>
<dbReference type="Pfam" id="PF17874">
    <property type="entry name" value="TPR_MalT"/>
    <property type="match status" value="1"/>
</dbReference>
<name>A0ABU1VPH9_9GAMM</name>
<evidence type="ECO:0000256" key="2">
    <source>
        <dbReference type="ARBA" id="ARBA00023125"/>
    </source>
</evidence>
<dbReference type="Proteomes" id="UP001267878">
    <property type="component" value="Unassembled WGS sequence"/>
</dbReference>
<dbReference type="InterPro" id="IPR027417">
    <property type="entry name" value="P-loop_NTPase"/>
</dbReference>
<dbReference type="SUPFAM" id="SSF52540">
    <property type="entry name" value="P-loop containing nucleoside triphosphate hydrolases"/>
    <property type="match status" value="1"/>
</dbReference>
<dbReference type="Pfam" id="PF00196">
    <property type="entry name" value="GerE"/>
    <property type="match status" value="1"/>
</dbReference>
<dbReference type="PROSITE" id="PS50043">
    <property type="entry name" value="HTH_LUXR_2"/>
    <property type="match status" value="1"/>
</dbReference>
<dbReference type="SUPFAM" id="SSF46894">
    <property type="entry name" value="C-terminal effector domain of the bipartite response regulators"/>
    <property type="match status" value="1"/>
</dbReference>
<organism evidence="5 6">
    <name type="scientific">Agrilutibacter niabensis</name>
    <dbReference type="NCBI Taxonomy" id="380628"/>
    <lineage>
        <taxon>Bacteria</taxon>
        <taxon>Pseudomonadati</taxon>
        <taxon>Pseudomonadota</taxon>
        <taxon>Gammaproteobacteria</taxon>
        <taxon>Lysobacterales</taxon>
        <taxon>Lysobacteraceae</taxon>
        <taxon>Agrilutibacter</taxon>
    </lineage>
</organism>
<dbReference type="InterPro" id="IPR036388">
    <property type="entry name" value="WH-like_DNA-bd_sf"/>
</dbReference>
<keyword evidence="6" id="KW-1185">Reference proteome</keyword>
<comment type="caution">
    <text evidence="5">The sequence shown here is derived from an EMBL/GenBank/DDBJ whole genome shotgun (WGS) entry which is preliminary data.</text>
</comment>
<dbReference type="PANTHER" id="PTHR44688:SF25">
    <property type="entry name" value="HTH LUXR-TYPE DOMAIN-CONTAINING PROTEIN"/>
    <property type="match status" value="1"/>
</dbReference>
<dbReference type="Pfam" id="PF25873">
    <property type="entry name" value="WHD_MalT"/>
    <property type="match status" value="1"/>
</dbReference>
<dbReference type="InterPro" id="IPR059106">
    <property type="entry name" value="WHD_MalT"/>
</dbReference>
<dbReference type="PANTHER" id="PTHR44688">
    <property type="entry name" value="DNA-BINDING TRANSCRIPTIONAL ACTIVATOR DEVR_DOSR"/>
    <property type="match status" value="1"/>
</dbReference>
<dbReference type="CDD" id="cd06170">
    <property type="entry name" value="LuxR_C_like"/>
    <property type="match status" value="1"/>
</dbReference>